<accession>A0A5J4UTP8</accession>
<organism evidence="1 2">
    <name type="scientific">Streblomastix strix</name>
    <dbReference type="NCBI Taxonomy" id="222440"/>
    <lineage>
        <taxon>Eukaryota</taxon>
        <taxon>Metamonada</taxon>
        <taxon>Preaxostyla</taxon>
        <taxon>Oxymonadida</taxon>
        <taxon>Streblomastigidae</taxon>
        <taxon>Streblomastix</taxon>
    </lineage>
</organism>
<comment type="caution">
    <text evidence="1">The sequence shown here is derived from an EMBL/GenBank/DDBJ whole genome shotgun (WGS) entry which is preliminary data.</text>
</comment>
<evidence type="ECO:0000313" key="1">
    <source>
        <dbReference type="EMBL" id="KAA6373351.1"/>
    </source>
</evidence>
<dbReference type="Proteomes" id="UP000324800">
    <property type="component" value="Unassembled WGS sequence"/>
</dbReference>
<evidence type="ECO:0000313" key="2">
    <source>
        <dbReference type="Proteomes" id="UP000324800"/>
    </source>
</evidence>
<proteinExistence type="predicted"/>
<protein>
    <submittedName>
        <fullName evidence="1">Uncharacterized protein</fullName>
    </submittedName>
</protein>
<sequence>MTNNVFLLRYKHFINVYVWTNNALRYVNLIVWRKIGCRMLKIIDKQLNLLHLFNQRGQIDLKMNAFQHTANFFILYYSYRTTISITSLNVDVHHLFINQESIAKFDCVEYSEII</sequence>
<dbReference type="AlphaFoldDB" id="A0A5J4UTP8"/>
<gene>
    <name evidence="1" type="ORF">EZS28_031122</name>
</gene>
<name>A0A5J4UTP8_9EUKA</name>
<dbReference type="EMBL" id="SNRW01012830">
    <property type="protein sequence ID" value="KAA6373351.1"/>
    <property type="molecule type" value="Genomic_DNA"/>
</dbReference>
<reference evidence="1 2" key="1">
    <citation type="submission" date="2019-03" db="EMBL/GenBank/DDBJ databases">
        <title>Single cell metagenomics reveals metabolic interactions within the superorganism composed of flagellate Streblomastix strix and complex community of Bacteroidetes bacteria on its surface.</title>
        <authorList>
            <person name="Treitli S.C."/>
            <person name="Kolisko M."/>
            <person name="Husnik F."/>
            <person name="Keeling P."/>
            <person name="Hampl V."/>
        </authorList>
    </citation>
    <scope>NUCLEOTIDE SEQUENCE [LARGE SCALE GENOMIC DNA]</scope>
    <source>
        <strain evidence="1">ST1C</strain>
    </source>
</reference>